<dbReference type="InterPro" id="IPR051284">
    <property type="entry name" value="ZnF_MYMT-QRICH1"/>
</dbReference>
<sequence>IKEEPIDEGYSQSLLASVSPQDIKVEPIVAKEDLKIGSVFSLTGESKPAEPSLTSMDLPASCSACKKALIDGETVYQRKNHTGIFCSTSCLLRFYQKKLRSSSSKLIPPCSLRVIAQPQNAIQAVVDDEGTKNDFCGHSCLSSFNYKRHVSVKIPVLPVSSHSQCSMCSRYCIHEITQDDVIHKICSEPCFLRFCSMNNIAVCANCHSHRKTPLTLKVEEGSRKLCSAECLAQFKQVRKIKCSSCPVTLMCHSTIPASDMVENKNSENEVELFCSRGCVTAFKIQAVSTSGTLITFFFCFTLFCSFWVSKGSNFDCFK</sequence>
<evidence type="ECO:0000256" key="5">
    <source>
        <dbReference type="SAM" id="Phobius"/>
    </source>
</evidence>
<keyword evidence="3" id="KW-0863">Zinc-finger</keyword>
<keyword evidence="5" id="KW-0812">Transmembrane</keyword>
<dbReference type="InterPro" id="IPR011017">
    <property type="entry name" value="TRASH_dom"/>
</dbReference>
<feature type="domain" description="TRASH" evidence="6">
    <location>
        <begin position="203"/>
        <end position="238"/>
    </location>
</feature>
<dbReference type="PANTHER" id="PTHR45736:SF5">
    <property type="entry name" value="ZINC FINGER MYM-TYPE PROTEIN 4"/>
    <property type="match status" value="1"/>
</dbReference>
<accession>A0A3Q0SN23</accession>
<feature type="domain" description="TRASH" evidence="6">
    <location>
        <begin position="165"/>
        <end position="198"/>
    </location>
</feature>
<dbReference type="OMA" id="CIHEITQ"/>
<keyword evidence="4" id="KW-0862">Zinc</keyword>
<dbReference type="InterPro" id="IPR010507">
    <property type="entry name" value="Znf_MYM"/>
</dbReference>
<dbReference type="AlphaFoldDB" id="A0A3Q0SN23"/>
<evidence type="ECO:0000256" key="4">
    <source>
        <dbReference type="ARBA" id="ARBA00022833"/>
    </source>
</evidence>
<dbReference type="PANTHER" id="PTHR45736">
    <property type="entry name" value="ZINC FINGER MYM-TYPE PROTEIN"/>
    <property type="match status" value="1"/>
</dbReference>
<feature type="domain" description="TRASH" evidence="6">
    <location>
        <begin position="62"/>
        <end position="98"/>
    </location>
</feature>
<proteinExistence type="predicted"/>
<evidence type="ECO:0000256" key="1">
    <source>
        <dbReference type="ARBA" id="ARBA00022723"/>
    </source>
</evidence>
<evidence type="ECO:0000259" key="6">
    <source>
        <dbReference type="SMART" id="SM00746"/>
    </source>
</evidence>
<name>A0A3Q0SN23_AMPCI</name>
<evidence type="ECO:0000313" key="8">
    <source>
        <dbReference type="Proteomes" id="UP000261340"/>
    </source>
</evidence>
<dbReference type="GeneTree" id="ENSGT00940000166582"/>
<organism evidence="7 8">
    <name type="scientific">Amphilophus citrinellus</name>
    <name type="common">Midas cichlid</name>
    <name type="synonym">Cichlasoma citrinellum</name>
    <dbReference type="NCBI Taxonomy" id="61819"/>
    <lineage>
        <taxon>Eukaryota</taxon>
        <taxon>Metazoa</taxon>
        <taxon>Chordata</taxon>
        <taxon>Craniata</taxon>
        <taxon>Vertebrata</taxon>
        <taxon>Euteleostomi</taxon>
        <taxon>Actinopterygii</taxon>
        <taxon>Neopterygii</taxon>
        <taxon>Teleostei</taxon>
        <taxon>Neoteleostei</taxon>
        <taxon>Acanthomorphata</taxon>
        <taxon>Ovalentaria</taxon>
        <taxon>Cichlomorphae</taxon>
        <taxon>Cichliformes</taxon>
        <taxon>Cichlidae</taxon>
        <taxon>New World cichlids</taxon>
        <taxon>Cichlasomatinae</taxon>
        <taxon>Heroini</taxon>
        <taxon>Amphilophus</taxon>
    </lineage>
</organism>
<dbReference type="GO" id="GO:0008270">
    <property type="term" value="F:zinc ion binding"/>
    <property type="evidence" value="ECO:0007669"/>
    <property type="project" value="UniProtKB-KW"/>
</dbReference>
<keyword evidence="2" id="KW-0677">Repeat</keyword>
<protein>
    <recommendedName>
        <fullName evidence="6">TRASH domain-containing protein</fullName>
    </recommendedName>
</protein>
<dbReference type="Pfam" id="PF06467">
    <property type="entry name" value="zf-FCS"/>
    <property type="match status" value="1"/>
</dbReference>
<keyword evidence="5" id="KW-1133">Transmembrane helix</keyword>
<keyword evidence="5" id="KW-0472">Membrane</keyword>
<evidence type="ECO:0000313" key="7">
    <source>
        <dbReference type="Ensembl" id="ENSACIP00000026324.1"/>
    </source>
</evidence>
<dbReference type="Pfam" id="PF24900">
    <property type="entry name" value="TRASH_ZMYM4"/>
    <property type="match status" value="1"/>
</dbReference>
<dbReference type="STRING" id="61819.ENSACIP00000026324"/>
<evidence type="ECO:0000256" key="3">
    <source>
        <dbReference type="ARBA" id="ARBA00022771"/>
    </source>
</evidence>
<dbReference type="SUPFAM" id="SSF57716">
    <property type="entry name" value="Glucocorticoid receptor-like (DNA-binding domain)"/>
    <property type="match status" value="1"/>
</dbReference>
<evidence type="ECO:0000256" key="2">
    <source>
        <dbReference type="ARBA" id="ARBA00022737"/>
    </source>
</evidence>
<dbReference type="SMART" id="SM00746">
    <property type="entry name" value="TRASH"/>
    <property type="match status" value="4"/>
</dbReference>
<feature type="domain" description="TRASH" evidence="6">
    <location>
        <begin position="248"/>
        <end position="286"/>
    </location>
</feature>
<dbReference type="Proteomes" id="UP000261340">
    <property type="component" value="Unplaced"/>
</dbReference>
<keyword evidence="1" id="KW-0479">Metal-binding</keyword>
<keyword evidence="8" id="KW-1185">Reference proteome</keyword>
<feature type="transmembrane region" description="Helical" evidence="5">
    <location>
        <begin position="286"/>
        <end position="308"/>
    </location>
</feature>
<dbReference type="Ensembl" id="ENSACIT00000027016.1">
    <property type="protein sequence ID" value="ENSACIP00000026324.1"/>
    <property type="gene ID" value="ENSACIG00000020405.1"/>
</dbReference>
<reference evidence="7" key="1">
    <citation type="submission" date="2025-08" db="UniProtKB">
        <authorList>
            <consortium name="Ensembl"/>
        </authorList>
    </citation>
    <scope>IDENTIFICATION</scope>
</reference>
<reference evidence="7" key="2">
    <citation type="submission" date="2025-09" db="UniProtKB">
        <authorList>
            <consortium name="Ensembl"/>
        </authorList>
    </citation>
    <scope>IDENTIFICATION</scope>
</reference>